<evidence type="ECO:0000313" key="3">
    <source>
        <dbReference type="Proteomes" id="UP000325081"/>
    </source>
</evidence>
<gene>
    <name evidence="2" type="ORF">STAS_22599</name>
</gene>
<proteinExistence type="predicted"/>
<evidence type="ECO:0000256" key="1">
    <source>
        <dbReference type="SAM" id="Phobius"/>
    </source>
</evidence>
<feature type="transmembrane region" description="Helical" evidence="1">
    <location>
        <begin position="7"/>
        <end position="30"/>
    </location>
</feature>
<dbReference type="Proteomes" id="UP000325081">
    <property type="component" value="Unassembled WGS sequence"/>
</dbReference>
<keyword evidence="1" id="KW-1133">Transmembrane helix</keyword>
<reference evidence="3" key="1">
    <citation type="journal article" date="2019" name="Curr. Biol.">
        <title>Genome Sequence of Striga asiatica Provides Insight into the Evolution of Plant Parasitism.</title>
        <authorList>
            <person name="Yoshida S."/>
            <person name="Kim S."/>
            <person name="Wafula E.K."/>
            <person name="Tanskanen J."/>
            <person name="Kim Y.M."/>
            <person name="Honaas L."/>
            <person name="Yang Z."/>
            <person name="Spallek T."/>
            <person name="Conn C.E."/>
            <person name="Ichihashi Y."/>
            <person name="Cheong K."/>
            <person name="Cui S."/>
            <person name="Der J.P."/>
            <person name="Gundlach H."/>
            <person name="Jiao Y."/>
            <person name="Hori C."/>
            <person name="Ishida J.K."/>
            <person name="Kasahara H."/>
            <person name="Kiba T."/>
            <person name="Kim M.S."/>
            <person name="Koo N."/>
            <person name="Laohavisit A."/>
            <person name="Lee Y.H."/>
            <person name="Lumba S."/>
            <person name="McCourt P."/>
            <person name="Mortimer J.C."/>
            <person name="Mutuku J.M."/>
            <person name="Nomura T."/>
            <person name="Sasaki-Sekimoto Y."/>
            <person name="Seto Y."/>
            <person name="Wang Y."/>
            <person name="Wakatake T."/>
            <person name="Sakakibara H."/>
            <person name="Demura T."/>
            <person name="Yamaguchi S."/>
            <person name="Yoneyama K."/>
            <person name="Manabe R.I."/>
            <person name="Nelson D.C."/>
            <person name="Schulman A.H."/>
            <person name="Timko M.P."/>
            <person name="dePamphilis C.W."/>
            <person name="Choi D."/>
            <person name="Shirasu K."/>
        </authorList>
    </citation>
    <scope>NUCLEOTIDE SEQUENCE [LARGE SCALE GENOMIC DNA]</scope>
    <source>
        <strain evidence="3">cv. UVA1</strain>
    </source>
</reference>
<protein>
    <submittedName>
        <fullName evidence="2">Zinc finger protein mex-5</fullName>
    </submittedName>
</protein>
<dbReference type="EMBL" id="BKCP01007183">
    <property type="protein sequence ID" value="GER45646.1"/>
    <property type="molecule type" value="Genomic_DNA"/>
</dbReference>
<comment type="caution">
    <text evidence="2">The sequence shown here is derived from an EMBL/GenBank/DDBJ whole genome shotgun (WGS) entry which is preliminary data.</text>
</comment>
<evidence type="ECO:0000313" key="2">
    <source>
        <dbReference type="EMBL" id="GER45646.1"/>
    </source>
</evidence>
<dbReference type="AlphaFoldDB" id="A0A5A7QKY7"/>
<keyword evidence="1" id="KW-0812">Transmembrane</keyword>
<name>A0A5A7QKY7_STRAF</name>
<sequence length="218" mass="23836">MELREKLLFEVQVIFTLLLVRYSLLGILIYSHSEGVGIPSYGEGGGGLHATRSTPGMEALKQMDLKQGYCFKAWLAKGTLGQAFPDPLTAPSRANPPVGGEDQGRAIIIAPRPSSEQPTKERDPMSPESTQWARVASPLFHCPYGIKADLTGPTARKQFTNQMGNHPHEDQTGENAADLHDNILFLEVRPSFMATNVQADTPLLARLRESAREGSVLN</sequence>
<accession>A0A5A7QKY7</accession>
<keyword evidence="1" id="KW-0472">Membrane</keyword>
<keyword evidence="3" id="KW-1185">Reference proteome</keyword>
<organism evidence="2 3">
    <name type="scientific">Striga asiatica</name>
    <name type="common">Asiatic witchweed</name>
    <name type="synonym">Buchnera asiatica</name>
    <dbReference type="NCBI Taxonomy" id="4170"/>
    <lineage>
        <taxon>Eukaryota</taxon>
        <taxon>Viridiplantae</taxon>
        <taxon>Streptophyta</taxon>
        <taxon>Embryophyta</taxon>
        <taxon>Tracheophyta</taxon>
        <taxon>Spermatophyta</taxon>
        <taxon>Magnoliopsida</taxon>
        <taxon>eudicotyledons</taxon>
        <taxon>Gunneridae</taxon>
        <taxon>Pentapetalae</taxon>
        <taxon>asterids</taxon>
        <taxon>lamiids</taxon>
        <taxon>Lamiales</taxon>
        <taxon>Orobanchaceae</taxon>
        <taxon>Buchnereae</taxon>
        <taxon>Striga</taxon>
    </lineage>
</organism>